<sequence length="297" mass="33088">MKLPEEGFTVEHPVQDLGGVASVSDCHLQGYGTPCSIVFVCPRRIIALAKASAKGISDKDIQKEIPDLRPDQRAVVINKLLVQGYFDLFNQGGTLLYKLKDPALLTDKIKGADNEEKIVYSIIEEAGNRSVTGGAWYCDQDFEAEFVDVLNQQCYRYLQQKSENIKDCKGGPIAARNISYASSKDVWKFISELGISKVQLSVEDIETILDTLLYDGKVERSVALDGSYLYRAIESLLAAPGIVRMPCEKYTFPLVQSGCIVQPTLVRSSMSSEFEKDARQKRTLTVTREEDVQEPGW</sequence>
<dbReference type="FunFam" id="1.10.10.10:FF:000237">
    <property type="entry name" value="DNA-directed RNA polymerase III subunit RPC6"/>
    <property type="match status" value="1"/>
</dbReference>
<dbReference type="InterPro" id="IPR036388">
    <property type="entry name" value="WH-like_DNA-bd_sf"/>
</dbReference>
<dbReference type="SUPFAM" id="SSF46785">
    <property type="entry name" value="Winged helix' DNA-binding domain"/>
    <property type="match status" value="1"/>
</dbReference>
<dbReference type="Pfam" id="PF05158">
    <property type="entry name" value="RNA_pol_Rpc34"/>
    <property type="match status" value="1"/>
</dbReference>
<dbReference type="InterPro" id="IPR036390">
    <property type="entry name" value="WH_DNA-bd_sf"/>
</dbReference>
<dbReference type="InterPro" id="IPR007832">
    <property type="entry name" value="RNA_pol_Rpc34"/>
</dbReference>
<evidence type="ECO:0000256" key="1">
    <source>
        <dbReference type="ARBA" id="ARBA00004123"/>
    </source>
</evidence>
<dbReference type="InterPro" id="IPR016049">
    <property type="entry name" value="RNA_pol_Rpc34-like"/>
</dbReference>
<dbReference type="EMBL" id="OA569754">
    <property type="protein sequence ID" value="CAD7202743.1"/>
    <property type="molecule type" value="Genomic_DNA"/>
</dbReference>
<organism evidence="6">
    <name type="scientific">Timema douglasi</name>
    <name type="common">Walking stick</name>
    <dbReference type="NCBI Taxonomy" id="61478"/>
    <lineage>
        <taxon>Eukaryota</taxon>
        <taxon>Metazoa</taxon>
        <taxon>Ecdysozoa</taxon>
        <taxon>Arthropoda</taxon>
        <taxon>Hexapoda</taxon>
        <taxon>Insecta</taxon>
        <taxon>Pterygota</taxon>
        <taxon>Neoptera</taxon>
        <taxon>Polyneoptera</taxon>
        <taxon>Phasmatodea</taxon>
        <taxon>Timematodea</taxon>
        <taxon>Timematoidea</taxon>
        <taxon>Timematidae</taxon>
        <taxon>Timema</taxon>
    </lineage>
</organism>
<protein>
    <recommendedName>
        <fullName evidence="7">DNA-directed RNA polymerase III subunit RPC6</fullName>
    </recommendedName>
</protein>
<comment type="subcellular location">
    <subcellularLocation>
        <location evidence="1">Nucleus</location>
    </subcellularLocation>
</comment>
<accession>A0A7R8ZET8</accession>
<dbReference type="GO" id="GO:0005666">
    <property type="term" value="C:RNA polymerase III complex"/>
    <property type="evidence" value="ECO:0007669"/>
    <property type="project" value="InterPro"/>
</dbReference>
<evidence type="ECO:0000256" key="4">
    <source>
        <dbReference type="ARBA" id="ARBA00023163"/>
    </source>
</evidence>
<evidence type="ECO:0000256" key="3">
    <source>
        <dbReference type="ARBA" id="ARBA00022478"/>
    </source>
</evidence>
<reference evidence="6" key="1">
    <citation type="submission" date="2020-11" db="EMBL/GenBank/DDBJ databases">
        <authorList>
            <person name="Tran Van P."/>
        </authorList>
    </citation>
    <scope>NUCLEOTIDE SEQUENCE</scope>
</reference>
<proteinExistence type="inferred from homology"/>
<evidence type="ECO:0000256" key="2">
    <source>
        <dbReference type="ARBA" id="ARBA00011038"/>
    </source>
</evidence>
<evidence type="ECO:0008006" key="7">
    <source>
        <dbReference type="Google" id="ProtNLM"/>
    </source>
</evidence>
<dbReference type="PANTHER" id="PTHR12780">
    <property type="entry name" value="RNA POLYMERASE III DNA DIRECTED , 39KD SUBUNIT-RELATED"/>
    <property type="match status" value="1"/>
</dbReference>
<comment type="similarity">
    <text evidence="2">Belongs to the eukaryotic RPC34/RPC39 RNA polymerase subunit family.</text>
</comment>
<dbReference type="Gene3D" id="1.10.10.10">
    <property type="entry name" value="Winged helix-like DNA-binding domain superfamily/Winged helix DNA-binding domain"/>
    <property type="match status" value="1"/>
</dbReference>
<keyword evidence="3" id="KW-0240">DNA-directed RNA polymerase</keyword>
<evidence type="ECO:0000313" key="6">
    <source>
        <dbReference type="EMBL" id="CAD7202743.1"/>
    </source>
</evidence>
<gene>
    <name evidence="6" type="ORF">TDIB3V08_LOCUS8923</name>
</gene>
<dbReference type="GO" id="GO:0006383">
    <property type="term" value="P:transcription by RNA polymerase III"/>
    <property type="evidence" value="ECO:0007669"/>
    <property type="project" value="InterPro"/>
</dbReference>
<keyword evidence="4" id="KW-0804">Transcription</keyword>
<evidence type="ECO:0000256" key="5">
    <source>
        <dbReference type="ARBA" id="ARBA00023242"/>
    </source>
</evidence>
<name>A0A7R8ZET8_TIMDO</name>
<keyword evidence="5" id="KW-0539">Nucleus</keyword>
<dbReference type="AlphaFoldDB" id="A0A7R8ZET8"/>